<evidence type="ECO:0000313" key="13">
    <source>
        <dbReference type="EMBL" id="CCF57779.1"/>
    </source>
</evidence>
<feature type="coiled-coil region" evidence="10">
    <location>
        <begin position="214"/>
        <end position="287"/>
    </location>
</feature>
<dbReference type="FunCoup" id="H2ATS9">
    <property type="interactions" value="1098"/>
</dbReference>
<gene>
    <name evidence="13" type="primary">KAFR0D01330</name>
    <name evidence="13" type="ORF">KAFR_0D01330</name>
</gene>
<keyword evidence="6" id="KW-0547">Nucleotide-binding</keyword>
<dbReference type="AlphaFoldDB" id="H2ATS9"/>
<feature type="region of interest" description="Disordered" evidence="11">
    <location>
        <begin position="1"/>
        <end position="26"/>
    </location>
</feature>
<protein>
    <recommendedName>
        <fullName evidence="4">Structural maintenance of chromosomes protein 5</fullName>
    </recommendedName>
</protein>
<dbReference type="eggNOG" id="KOG0979">
    <property type="taxonomic scope" value="Eukaryota"/>
</dbReference>
<dbReference type="OrthoDB" id="10254973at2759"/>
<dbReference type="GO" id="GO:0003697">
    <property type="term" value="F:single-stranded DNA binding"/>
    <property type="evidence" value="ECO:0007669"/>
    <property type="project" value="EnsemblFungi"/>
</dbReference>
<keyword evidence="7" id="KW-0067">ATP-binding</keyword>
<evidence type="ECO:0000256" key="4">
    <source>
        <dbReference type="ARBA" id="ARBA00018687"/>
    </source>
</evidence>
<name>H2ATS9_KAZAF</name>
<dbReference type="GO" id="GO:0019789">
    <property type="term" value="F:SUMO transferase activity"/>
    <property type="evidence" value="ECO:0007669"/>
    <property type="project" value="EnsemblFungi"/>
</dbReference>
<evidence type="ECO:0000256" key="8">
    <source>
        <dbReference type="ARBA" id="ARBA00023054"/>
    </source>
</evidence>
<dbReference type="KEGG" id="kaf:KAFR_0D01330"/>
<feature type="domain" description="Rad50/SbcC-type AAA" evidence="12">
    <location>
        <begin position="39"/>
        <end position="281"/>
    </location>
</feature>
<dbReference type="RefSeq" id="XP_003956914.1">
    <property type="nucleotide sequence ID" value="XM_003956865.1"/>
</dbReference>
<dbReference type="GeneID" id="13885737"/>
<evidence type="ECO:0000313" key="14">
    <source>
        <dbReference type="Proteomes" id="UP000005220"/>
    </source>
</evidence>
<organism evidence="13 14">
    <name type="scientific">Kazachstania africana (strain ATCC 22294 / BCRC 22015 / CBS 2517 / CECT 1963 / NBRC 1671 / NRRL Y-8276)</name>
    <name type="common">Yeast</name>
    <name type="synonym">Kluyveromyces africanus</name>
    <dbReference type="NCBI Taxonomy" id="1071382"/>
    <lineage>
        <taxon>Eukaryota</taxon>
        <taxon>Fungi</taxon>
        <taxon>Dikarya</taxon>
        <taxon>Ascomycota</taxon>
        <taxon>Saccharomycotina</taxon>
        <taxon>Saccharomycetes</taxon>
        <taxon>Saccharomycetales</taxon>
        <taxon>Saccharomycetaceae</taxon>
        <taxon>Kazachstania</taxon>
    </lineage>
</organism>
<dbReference type="STRING" id="1071382.H2ATS9"/>
<dbReference type="GO" id="GO:0003684">
    <property type="term" value="F:damaged DNA binding"/>
    <property type="evidence" value="ECO:0007669"/>
    <property type="project" value="EnsemblFungi"/>
</dbReference>
<dbReference type="Proteomes" id="UP000005220">
    <property type="component" value="Chromosome 4"/>
</dbReference>
<evidence type="ECO:0000256" key="9">
    <source>
        <dbReference type="ARBA" id="ARBA00023242"/>
    </source>
</evidence>
<evidence type="ECO:0000256" key="10">
    <source>
        <dbReference type="SAM" id="Coils"/>
    </source>
</evidence>
<dbReference type="InParanoid" id="H2ATS9"/>
<keyword evidence="5" id="KW-0158">Chromosome</keyword>
<dbReference type="GO" id="GO:0005634">
    <property type="term" value="C:nucleus"/>
    <property type="evidence" value="ECO:0007669"/>
    <property type="project" value="UniProtKB-SubCell"/>
</dbReference>
<dbReference type="Pfam" id="PF13476">
    <property type="entry name" value="AAA_23"/>
    <property type="match status" value="1"/>
</dbReference>
<accession>H2ATS9</accession>
<evidence type="ECO:0000256" key="3">
    <source>
        <dbReference type="ARBA" id="ARBA00010171"/>
    </source>
</evidence>
<evidence type="ECO:0000256" key="6">
    <source>
        <dbReference type="ARBA" id="ARBA00022741"/>
    </source>
</evidence>
<proteinExistence type="inferred from homology"/>
<reference evidence="13 14" key="1">
    <citation type="journal article" date="2011" name="Proc. Natl. Acad. Sci. U.S.A.">
        <title>Evolutionary erosion of yeast sex chromosomes by mating-type switching accidents.</title>
        <authorList>
            <person name="Gordon J.L."/>
            <person name="Armisen D."/>
            <person name="Proux-Wera E."/>
            <person name="Oheigeartaigh S.S."/>
            <person name="Byrne K.P."/>
            <person name="Wolfe K.H."/>
        </authorList>
    </citation>
    <scope>NUCLEOTIDE SEQUENCE [LARGE SCALE GENOMIC DNA]</scope>
    <source>
        <strain evidence="14">ATCC 22294 / BCRC 22015 / CBS 2517 / CECT 1963 / NBRC 1671 / NRRL Y-8276</strain>
    </source>
</reference>
<dbReference type="HOGENOM" id="CLU_004969_2_0_1"/>
<dbReference type="PANTHER" id="PTHR45916">
    <property type="entry name" value="STRUCTURAL MAINTENANCE OF CHROMOSOMES PROTEIN 5"/>
    <property type="match status" value="1"/>
</dbReference>
<keyword evidence="9" id="KW-0539">Nucleus</keyword>
<dbReference type="GO" id="GO:0016887">
    <property type="term" value="F:ATP hydrolysis activity"/>
    <property type="evidence" value="ECO:0007669"/>
    <property type="project" value="EnsemblFungi"/>
</dbReference>
<dbReference type="FunFam" id="3.40.50.300:FF:001301">
    <property type="entry name" value="Structural maintenance of chromosomes 5"/>
    <property type="match status" value="1"/>
</dbReference>
<dbReference type="GO" id="GO:0051304">
    <property type="term" value="P:chromosome separation"/>
    <property type="evidence" value="ECO:0007669"/>
    <property type="project" value="EnsemblFungi"/>
</dbReference>
<sequence length="1080" mass="124967">MTTINLHDYVDDETRPRRKRMKPSPTYDYSKFQPGNIVKLRLQNVMTYSITEFNLSPSLNMLVGPNGSGKSTFVCAVCLGLAGKPEYIGRSKKIDNFIKNGENTAQIDTFLRGHMPNEVIKITRIMTRNKKKSEYYIDDSPSTETAVRKLASELNIQLDNLCQFLSQEHVEDFAKLKSDKLLIETIRSINPSLLETLEDLKQLQTKEIVSSQDVELKNKKLKELEDKKDKLEVSVKSLEDFENKKIVLDKHNKLLPYVYIKEHKEKLKAYKNDYEIAKNNLKSLIKDKKPFHSSQVSVHETLEETKNKHTLKISERNELVQRLNQTTEKLNLVREDILKKNSQIDYYKNRNEKIKNSIKLTEQEIETNQNVLSQIQLPDPKDIEQISSQQNTLIEEEGRIHTSITDIDNTANTVNYEITHIARQAEQKQRLLTGNDRIGILDSRGDFKDVKNAILFIRTHEDEDLKSKILEPPIMSIATKDPGFAPYLAQCIDYNTSKALTIVDQQTFNNYGDQILKNFKVNLRELSSAQLKPPIPRDELQRRFGFEGYLSDFVSGDPNVIRMVCEFSNIHTIPVSRRELSAAQVAKLTQPTEDGKPLFRRVLYGNKMVNIRQSSYGSKQIFTVESNISPTKFYRSNIISQDVKDKVNAEIDSLKQKKSQCLRRLETLSSNKNDLKERRSDLRRELDTLRDKAYRLNEQRKKHSMTKSNIESLQQRLETYKDEARKDVSQKVKDVEGKISEQLISQAKLLTDMTNVMKSVNSVERDVMEMKIKVFEQQNLQTSLNEVVGIFNNREVELQEEYNTKKEIIKRMKNTNEFKDWMDQIRTYGEDDREALNELAESYERGDKFNSSYIKDYIEKLESELSMMNHDTSSVTILKQVESELNHLRETLPTQVKELKEIKLEMRKKHDLLEPQLNELVAKISKTFANLFTNVGSAGSVNLVKPHLYNDWKIEIMVKFRDNTQLKRLDSHTQSGGERAVSTVLYMIALQEFTAAPFRVVDEINQGMDQRNERIVHRAMVENACAENTSQYFLITPKLLTDLYYHEKMAVHCVFAGSAIPDPSQDSSIVHFGELTTYVA</sequence>
<dbReference type="GO" id="GO:0030915">
    <property type="term" value="C:Smc5-Smc6 complex"/>
    <property type="evidence" value="ECO:0007669"/>
    <property type="project" value="EnsemblFungi"/>
</dbReference>
<feature type="coiled-coil region" evidence="10">
    <location>
        <begin position="644"/>
        <end position="730"/>
    </location>
</feature>
<dbReference type="Gene3D" id="3.40.50.300">
    <property type="entry name" value="P-loop containing nucleotide triphosphate hydrolases"/>
    <property type="match status" value="2"/>
</dbReference>
<dbReference type="GO" id="GO:0000724">
    <property type="term" value="P:double-strand break repair via homologous recombination"/>
    <property type="evidence" value="ECO:0007669"/>
    <property type="project" value="TreeGrafter"/>
</dbReference>
<comment type="similarity">
    <text evidence="3">Belongs to the SMC family. SMC5 subfamily.</text>
</comment>
<evidence type="ECO:0000256" key="2">
    <source>
        <dbReference type="ARBA" id="ARBA00004286"/>
    </source>
</evidence>
<evidence type="ECO:0000256" key="7">
    <source>
        <dbReference type="ARBA" id="ARBA00022840"/>
    </source>
</evidence>
<comment type="subcellular location">
    <subcellularLocation>
        <location evidence="2">Chromosome</location>
    </subcellularLocation>
    <subcellularLocation>
        <location evidence="1">Nucleus</location>
    </subcellularLocation>
</comment>
<keyword evidence="14" id="KW-1185">Reference proteome</keyword>
<dbReference type="Gene3D" id="1.20.5.110">
    <property type="match status" value="1"/>
</dbReference>
<dbReference type="GO" id="GO:0005524">
    <property type="term" value="F:ATP binding"/>
    <property type="evidence" value="ECO:0007669"/>
    <property type="project" value="UniProtKB-KW"/>
</dbReference>
<dbReference type="EMBL" id="HE650824">
    <property type="protein sequence ID" value="CCF57779.1"/>
    <property type="molecule type" value="Genomic_DNA"/>
</dbReference>
<feature type="coiled-coil region" evidence="10">
    <location>
        <begin position="316"/>
        <end position="364"/>
    </location>
</feature>
<dbReference type="PANTHER" id="PTHR45916:SF1">
    <property type="entry name" value="STRUCTURAL MAINTENANCE OF CHROMOSOMES PROTEIN 5"/>
    <property type="match status" value="1"/>
</dbReference>
<dbReference type="InterPro" id="IPR027417">
    <property type="entry name" value="P-loop_NTPase"/>
</dbReference>
<dbReference type="CDD" id="cd22879">
    <property type="entry name" value="Smc5_CC_C"/>
    <property type="match status" value="1"/>
</dbReference>
<keyword evidence="8 10" id="KW-0175">Coiled coil</keyword>
<evidence type="ECO:0000256" key="1">
    <source>
        <dbReference type="ARBA" id="ARBA00004123"/>
    </source>
</evidence>
<dbReference type="GO" id="GO:0071139">
    <property type="term" value="P:resolution of DNA recombination intermediates"/>
    <property type="evidence" value="ECO:0007669"/>
    <property type="project" value="EnsemblFungi"/>
</dbReference>
<dbReference type="InterPro" id="IPR038729">
    <property type="entry name" value="Rad50/SbcC_AAA"/>
</dbReference>
<evidence type="ECO:0000256" key="5">
    <source>
        <dbReference type="ARBA" id="ARBA00022454"/>
    </source>
</evidence>
<evidence type="ECO:0000259" key="12">
    <source>
        <dbReference type="Pfam" id="PF13476"/>
    </source>
</evidence>
<evidence type="ECO:0000256" key="11">
    <source>
        <dbReference type="SAM" id="MobiDB-lite"/>
    </source>
</evidence>
<dbReference type="SUPFAM" id="SSF52540">
    <property type="entry name" value="P-loop containing nucleoside triphosphate hydrolases"/>
    <property type="match status" value="2"/>
</dbReference>